<proteinExistence type="predicted"/>
<dbReference type="InterPro" id="IPR052339">
    <property type="entry name" value="Fe-S_Maturation_MIP18"/>
</dbReference>
<dbReference type="KEGG" id="fhl:OE105_04050"/>
<dbReference type="Gene3D" id="3.30.300.130">
    <property type="entry name" value="Fe-S cluster assembly (FSCA)"/>
    <property type="match status" value="1"/>
</dbReference>
<dbReference type="SUPFAM" id="SSF117916">
    <property type="entry name" value="Fe-S cluster assembly (FSCA) domain-like"/>
    <property type="match status" value="1"/>
</dbReference>
<protein>
    <submittedName>
        <fullName evidence="2">Iron-sulfur cluster assembly protein</fullName>
    </submittedName>
</protein>
<dbReference type="RefSeq" id="WP_275421459.1">
    <property type="nucleotide sequence ID" value="NZ_CP106877.1"/>
</dbReference>
<gene>
    <name evidence="2" type="ORF">OE105_04050</name>
</gene>
<dbReference type="Pfam" id="PF01883">
    <property type="entry name" value="FeS_assembly_P"/>
    <property type="match status" value="1"/>
</dbReference>
<dbReference type="PANTHER" id="PTHR42831:SF1">
    <property type="entry name" value="FE-S PROTEIN MATURATION AUXILIARY FACTOR YITW"/>
    <property type="match status" value="1"/>
</dbReference>
<dbReference type="InterPro" id="IPR034904">
    <property type="entry name" value="FSCA_dom_sf"/>
</dbReference>
<evidence type="ECO:0000259" key="1">
    <source>
        <dbReference type="Pfam" id="PF01883"/>
    </source>
</evidence>
<keyword evidence="3" id="KW-1185">Reference proteome</keyword>
<dbReference type="PANTHER" id="PTHR42831">
    <property type="entry name" value="FE-S PROTEIN MATURATION AUXILIARY FACTOR YITW"/>
    <property type="match status" value="1"/>
</dbReference>
<dbReference type="Proteomes" id="UP001164726">
    <property type="component" value="Chromosome"/>
</dbReference>
<organism evidence="2 3">
    <name type="scientific">Fervidibacillus halotolerans</name>
    <dbReference type="NCBI Taxonomy" id="2980027"/>
    <lineage>
        <taxon>Bacteria</taxon>
        <taxon>Bacillati</taxon>
        <taxon>Bacillota</taxon>
        <taxon>Bacilli</taxon>
        <taxon>Bacillales</taxon>
        <taxon>Bacillaceae</taxon>
        <taxon>Fervidibacillus</taxon>
    </lineage>
</organism>
<evidence type="ECO:0000313" key="3">
    <source>
        <dbReference type="Proteomes" id="UP001164726"/>
    </source>
</evidence>
<reference evidence="2" key="1">
    <citation type="submission" date="2022-09" db="EMBL/GenBank/DDBJ databases">
        <title>Complete Genomes of Fervidibacillus albus and Fervidibacillus halotolerans isolated from tidal flat sediments.</title>
        <authorList>
            <person name="Kwon K.K."/>
            <person name="Yang S.-H."/>
            <person name="Park M.J."/>
            <person name="Oh H.-M."/>
        </authorList>
    </citation>
    <scope>NUCLEOTIDE SEQUENCE</scope>
    <source>
        <strain evidence="2">MEBiC13594</strain>
    </source>
</reference>
<dbReference type="InterPro" id="IPR002744">
    <property type="entry name" value="MIP18-like"/>
</dbReference>
<dbReference type="EMBL" id="CP106877">
    <property type="protein sequence ID" value="WAA13303.1"/>
    <property type="molecule type" value="Genomic_DNA"/>
</dbReference>
<name>A0A9E8M0L2_9BACI</name>
<evidence type="ECO:0000313" key="2">
    <source>
        <dbReference type="EMBL" id="WAA13303.1"/>
    </source>
</evidence>
<accession>A0A9E8M0L2</accession>
<dbReference type="AlphaFoldDB" id="A0A9E8M0L2"/>
<sequence>MKIIERCYEELKYVFDPELAVNIVDLGLIDHIDLTDDHSVTVTMNVLEHTKKDDIACLVKGVKYALRFVDGIEKVKVNIVSNPSWTPERMNEQMKKQLIG</sequence>
<feature type="domain" description="MIP18 family-like" evidence="1">
    <location>
        <begin position="9"/>
        <end position="78"/>
    </location>
</feature>